<organism evidence="1 2">
    <name type="scientific">Dentiscutata heterogama</name>
    <dbReference type="NCBI Taxonomy" id="1316150"/>
    <lineage>
        <taxon>Eukaryota</taxon>
        <taxon>Fungi</taxon>
        <taxon>Fungi incertae sedis</taxon>
        <taxon>Mucoromycota</taxon>
        <taxon>Glomeromycotina</taxon>
        <taxon>Glomeromycetes</taxon>
        <taxon>Diversisporales</taxon>
        <taxon>Gigasporaceae</taxon>
        <taxon>Dentiscutata</taxon>
    </lineage>
</organism>
<name>A0ACA9LRS8_9GLOM</name>
<sequence>MVTTNDTQEEPDRNNSISIDIIPIKPITLSSNYGKSIPIDAKNSAYKRCLTEHEETNTSTNNKLETSQSILIQTE</sequence>
<dbReference type="EMBL" id="CAJVPU010005401">
    <property type="protein sequence ID" value="CAG8547113.1"/>
    <property type="molecule type" value="Genomic_DNA"/>
</dbReference>
<dbReference type="Proteomes" id="UP000789702">
    <property type="component" value="Unassembled WGS sequence"/>
</dbReference>
<evidence type="ECO:0000313" key="1">
    <source>
        <dbReference type="EMBL" id="CAG8547113.1"/>
    </source>
</evidence>
<evidence type="ECO:0000313" key="2">
    <source>
        <dbReference type="Proteomes" id="UP000789702"/>
    </source>
</evidence>
<gene>
    <name evidence="1" type="ORF">DHETER_LOCUS5057</name>
</gene>
<comment type="caution">
    <text evidence="1">The sequence shown here is derived from an EMBL/GenBank/DDBJ whole genome shotgun (WGS) entry which is preliminary data.</text>
</comment>
<accession>A0ACA9LRS8</accession>
<proteinExistence type="predicted"/>
<keyword evidence="2" id="KW-1185">Reference proteome</keyword>
<reference evidence="1" key="1">
    <citation type="submission" date="2021-06" db="EMBL/GenBank/DDBJ databases">
        <authorList>
            <person name="Kallberg Y."/>
            <person name="Tangrot J."/>
            <person name="Rosling A."/>
        </authorList>
    </citation>
    <scope>NUCLEOTIDE SEQUENCE</scope>
    <source>
        <strain evidence="1">IL203A</strain>
    </source>
</reference>
<feature type="non-terminal residue" evidence="1">
    <location>
        <position position="75"/>
    </location>
</feature>
<protein>
    <submittedName>
        <fullName evidence="1">11262_t:CDS:1</fullName>
    </submittedName>
</protein>